<comment type="caution">
    <text evidence="2">The sequence shown here is derived from an EMBL/GenBank/DDBJ whole genome shotgun (WGS) entry which is preliminary data.</text>
</comment>
<accession>A0ABV5RV28</accession>
<keyword evidence="3" id="KW-1185">Reference proteome</keyword>
<name>A0ABV5RV28_9ACTN</name>
<dbReference type="PANTHER" id="PTHR35399">
    <property type="entry name" value="SLR8030 PROTEIN"/>
    <property type="match status" value="1"/>
</dbReference>
<gene>
    <name evidence="2" type="ORF">ACFFSA_09265</name>
</gene>
<dbReference type="EMBL" id="JBHMBW010000005">
    <property type="protein sequence ID" value="MFB9623266.1"/>
    <property type="molecule type" value="Genomic_DNA"/>
</dbReference>
<dbReference type="SUPFAM" id="SSF63829">
    <property type="entry name" value="Calcium-dependent phosphotriesterase"/>
    <property type="match status" value="1"/>
</dbReference>
<dbReference type="Pfam" id="PF05787">
    <property type="entry name" value="PhoX"/>
    <property type="match status" value="1"/>
</dbReference>
<organism evidence="2 3">
    <name type="scientific">Nonomuraea helvata</name>
    <dbReference type="NCBI Taxonomy" id="37484"/>
    <lineage>
        <taxon>Bacteria</taxon>
        <taxon>Bacillati</taxon>
        <taxon>Actinomycetota</taxon>
        <taxon>Actinomycetes</taxon>
        <taxon>Streptosporangiales</taxon>
        <taxon>Streptosporangiaceae</taxon>
        <taxon>Nonomuraea</taxon>
    </lineage>
</organism>
<reference evidence="2 3" key="1">
    <citation type="submission" date="2024-09" db="EMBL/GenBank/DDBJ databases">
        <authorList>
            <person name="Sun Q."/>
            <person name="Mori K."/>
        </authorList>
    </citation>
    <scope>NUCLEOTIDE SEQUENCE [LARGE SCALE GENOMIC DNA]</scope>
    <source>
        <strain evidence="2 3">JCM 3143</strain>
    </source>
</reference>
<proteinExistence type="predicted"/>
<feature type="region of interest" description="Disordered" evidence="1">
    <location>
        <begin position="649"/>
        <end position="671"/>
    </location>
</feature>
<evidence type="ECO:0000313" key="2">
    <source>
        <dbReference type="EMBL" id="MFB9623266.1"/>
    </source>
</evidence>
<dbReference type="PROSITE" id="PS51318">
    <property type="entry name" value="TAT"/>
    <property type="match status" value="1"/>
</dbReference>
<protein>
    <submittedName>
        <fullName evidence="2">PhoX family phosphatase</fullName>
    </submittedName>
</protein>
<dbReference type="RefSeq" id="WP_345001238.1">
    <property type="nucleotide sequence ID" value="NZ_BAAAXV010000009.1"/>
</dbReference>
<dbReference type="InterPro" id="IPR008557">
    <property type="entry name" value="PhoX"/>
</dbReference>
<dbReference type="PANTHER" id="PTHR35399:SF2">
    <property type="entry name" value="DUF839 DOMAIN-CONTAINING PROTEIN"/>
    <property type="match status" value="1"/>
</dbReference>
<dbReference type="Proteomes" id="UP001589532">
    <property type="component" value="Unassembled WGS sequence"/>
</dbReference>
<dbReference type="InterPro" id="IPR006311">
    <property type="entry name" value="TAT_signal"/>
</dbReference>
<evidence type="ECO:0000313" key="3">
    <source>
        <dbReference type="Proteomes" id="UP001589532"/>
    </source>
</evidence>
<sequence>MANPNAGGRPLLPLLSTPHKGGRSALTCQFRCGNACAHDVANTTANAYFGDVVKEALSRRGVLRAGALGALVAGAGIAGAVPAMADEPEAAAEVQGRPTGDIRFTPVAPNTDDALTIPEGYRSSVVVRWGDPVLPDAPAFDFDNQSADAQNKQFGYNNDYVTLFPMGRDRALLWVNHEYTDESLMFRGYTGGAAATEEQIKIALAAHGGSVVEIERANGAGEWKLVTKGRRRYNRRITAQTPMSFSGPAAGSDLLKTAADAEGRKPVGMLNNCSGGSTPWGTVLTAEENFDQYFVNGDKVPAEQKPYISRYTITTGTPSSSRRFDRVEERFDLAKHPNEANRFGWIVEIDPFDPDSTPIKRTALGRFKHEAANTTLARDGRLVVYMGDDSRFEYIYKFVSKNRYIPGFDRHNRTLLDEGTLYVAKFTGDSPASEIDGSGKLPSDGEFDGSGEWIPLVSGDRSFVDGMTAAEVLVYTRVAADKVGATKMDRPEDMERNPVTGGVYVALTNNSNRTAAQVDEANPRPSNKHGHVLELVEKRNDAGEKTFAWSLPLVCGDPNDPATYFAGYDKTKVSPISCPDNVTFDRDGNLWIATDGNQLGSNDGMFVMPVRGRERGHLRQFLTVPVGAETCGPLVTQDQRSVFVAVQHPGETDGASPDKPSSRWPDGAQPRPAVAVVWHGQGKKVGS</sequence>
<evidence type="ECO:0000256" key="1">
    <source>
        <dbReference type="SAM" id="MobiDB-lite"/>
    </source>
</evidence>